<dbReference type="EMBL" id="JBHTMC010000021">
    <property type="protein sequence ID" value="MFD1264031.1"/>
    <property type="molecule type" value="Genomic_DNA"/>
</dbReference>
<name>A0ABW3WDZ1_9RHOO</name>
<dbReference type="RefSeq" id="WP_277835588.1">
    <property type="nucleotide sequence ID" value="NZ_JARQZE010000029.1"/>
</dbReference>
<protein>
    <submittedName>
        <fullName evidence="1">Uncharacterized protein</fullName>
    </submittedName>
</protein>
<proteinExistence type="predicted"/>
<dbReference type="Proteomes" id="UP001597158">
    <property type="component" value="Unassembled WGS sequence"/>
</dbReference>
<organism evidence="1 2">
    <name type="scientific">Thauera mechernichensis</name>
    <dbReference type="NCBI Taxonomy" id="82788"/>
    <lineage>
        <taxon>Bacteria</taxon>
        <taxon>Pseudomonadati</taxon>
        <taxon>Pseudomonadota</taxon>
        <taxon>Betaproteobacteria</taxon>
        <taxon>Rhodocyclales</taxon>
        <taxon>Zoogloeaceae</taxon>
        <taxon>Thauera</taxon>
    </lineage>
</organism>
<evidence type="ECO:0000313" key="2">
    <source>
        <dbReference type="Proteomes" id="UP001597158"/>
    </source>
</evidence>
<gene>
    <name evidence="1" type="ORF">ACFQ4M_10590</name>
</gene>
<reference evidence="2" key="1">
    <citation type="journal article" date="2019" name="Int. J. Syst. Evol. Microbiol.">
        <title>The Global Catalogue of Microorganisms (GCM) 10K type strain sequencing project: providing services to taxonomists for standard genome sequencing and annotation.</title>
        <authorList>
            <consortium name="The Broad Institute Genomics Platform"/>
            <consortium name="The Broad Institute Genome Sequencing Center for Infectious Disease"/>
            <person name="Wu L."/>
            <person name="Ma J."/>
        </authorList>
    </citation>
    <scope>NUCLEOTIDE SEQUENCE [LARGE SCALE GENOMIC DNA]</scope>
    <source>
        <strain evidence="2">CCUG 48884</strain>
    </source>
</reference>
<evidence type="ECO:0000313" key="1">
    <source>
        <dbReference type="EMBL" id="MFD1264031.1"/>
    </source>
</evidence>
<sequence>MNQTNRTNLLIAFVAAICSLVGGLSGSYLTGHFLLKSTEAQVEKDIAVLSSQNAQKNLEKTQEKAEAFIVALHGLIGYFESNDRFVVSEAKAKVREAEAKAYALAPYVSPVVAAKGLEVCLALRSAVDSGTPNERSESLKKVVSSTAEWVKVYYEEVGKYQSQSMPEKWKYDLLGPLLGGLLKQ</sequence>
<accession>A0ABW3WDZ1</accession>
<comment type="caution">
    <text evidence="1">The sequence shown here is derived from an EMBL/GenBank/DDBJ whole genome shotgun (WGS) entry which is preliminary data.</text>
</comment>
<keyword evidence="2" id="KW-1185">Reference proteome</keyword>